<evidence type="ECO:0000256" key="7">
    <source>
        <dbReference type="ARBA" id="ARBA00013188"/>
    </source>
</evidence>
<feature type="binding site" evidence="10">
    <location>
        <position position="66"/>
    </location>
    <ligand>
        <name>substrate</name>
    </ligand>
</feature>
<proteinExistence type="inferred from homology"/>
<evidence type="ECO:0000256" key="9">
    <source>
        <dbReference type="ARBA" id="ARBA00023235"/>
    </source>
</evidence>
<dbReference type="EC" id="5.1.3.1" evidence="7 10"/>
<feature type="binding site" evidence="10">
    <location>
        <position position="33"/>
    </location>
    <ligand>
        <name>a divalent metal cation</name>
        <dbReference type="ChEBI" id="CHEBI:60240"/>
    </ligand>
</feature>
<dbReference type="InterPro" id="IPR013785">
    <property type="entry name" value="Aldolase_TIM"/>
</dbReference>
<keyword evidence="10 11" id="KW-0119">Carbohydrate metabolism</keyword>
<keyword evidence="13" id="KW-1185">Reference proteome</keyword>
<dbReference type="InterPro" id="IPR011060">
    <property type="entry name" value="RibuloseP-bd_barrel"/>
</dbReference>
<feature type="binding site" evidence="10">
    <location>
        <position position="35"/>
    </location>
    <ligand>
        <name>a divalent metal cation</name>
        <dbReference type="ChEBI" id="CHEBI:60240"/>
    </ligand>
</feature>
<accession>A0ABY7BSW2</accession>
<dbReference type="InterPro" id="IPR000056">
    <property type="entry name" value="Ribul_P_3_epim-like"/>
</dbReference>
<organism evidence="12 13">
    <name type="scientific">Caldicellulosiruptor morganii</name>
    <dbReference type="NCBI Taxonomy" id="1387555"/>
    <lineage>
        <taxon>Bacteria</taxon>
        <taxon>Bacillati</taxon>
        <taxon>Bacillota</taxon>
        <taxon>Bacillota incertae sedis</taxon>
        <taxon>Caldicellulosiruptorales</taxon>
        <taxon>Caldicellulosiruptoraceae</taxon>
        <taxon>Caldicellulosiruptor</taxon>
    </lineage>
</organism>
<evidence type="ECO:0000256" key="2">
    <source>
        <dbReference type="ARBA" id="ARBA00001936"/>
    </source>
</evidence>
<feature type="binding site" evidence="10">
    <location>
        <begin position="175"/>
        <end position="177"/>
    </location>
    <ligand>
        <name>substrate</name>
    </ligand>
</feature>
<evidence type="ECO:0000256" key="5">
    <source>
        <dbReference type="ARBA" id="ARBA00001954"/>
    </source>
</evidence>
<dbReference type="HAMAP" id="MF_02227">
    <property type="entry name" value="RPE"/>
    <property type="match status" value="1"/>
</dbReference>
<feature type="binding site" evidence="10">
    <location>
        <position position="175"/>
    </location>
    <ligand>
        <name>a divalent metal cation</name>
        <dbReference type="ChEBI" id="CHEBI:60240"/>
    </ligand>
</feature>
<feature type="binding site" evidence="10">
    <location>
        <begin position="142"/>
        <end position="145"/>
    </location>
    <ligand>
        <name>substrate</name>
    </ligand>
</feature>
<dbReference type="PANTHER" id="PTHR11749">
    <property type="entry name" value="RIBULOSE-5-PHOSPHATE-3-EPIMERASE"/>
    <property type="match status" value="1"/>
</dbReference>
<feature type="binding site" evidence="10">
    <location>
        <begin position="197"/>
        <end position="198"/>
    </location>
    <ligand>
        <name>substrate</name>
    </ligand>
</feature>
<dbReference type="InterPro" id="IPR026019">
    <property type="entry name" value="Ribul_P_3_epim"/>
</dbReference>
<dbReference type="Proteomes" id="UP001164909">
    <property type="component" value="Chromosome"/>
</dbReference>
<dbReference type="RefSeq" id="WP_045169330.1">
    <property type="nucleotide sequence ID" value="NZ_CP113865.1"/>
</dbReference>
<feature type="binding site" evidence="10">
    <location>
        <position position="8"/>
    </location>
    <ligand>
        <name>substrate</name>
    </ligand>
</feature>
<comment type="cofactor">
    <cofactor evidence="5">
        <name>Fe(2+)</name>
        <dbReference type="ChEBI" id="CHEBI:29033"/>
    </cofactor>
</comment>
<dbReference type="NCBIfam" id="NF004076">
    <property type="entry name" value="PRK05581.1-4"/>
    <property type="match status" value="1"/>
</dbReference>
<dbReference type="Gene3D" id="3.20.20.70">
    <property type="entry name" value="Aldolase class I"/>
    <property type="match status" value="1"/>
</dbReference>
<dbReference type="Pfam" id="PF00834">
    <property type="entry name" value="Ribul_P_3_epim"/>
    <property type="match status" value="1"/>
</dbReference>
<evidence type="ECO:0000256" key="6">
    <source>
        <dbReference type="ARBA" id="ARBA00009541"/>
    </source>
</evidence>
<dbReference type="SUPFAM" id="SSF51366">
    <property type="entry name" value="Ribulose-phoshate binding barrel"/>
    <property type="match status" value="1"/>
</dbReference>
<comment type="pathway">
    <text evidence="10">Carbohydrate degradation.</text>
</comment>
<gene>
    <name evidence="10 12" type="primary">rpe</name>
    <name evidence="12" type="ORF">OTK00_001029</name>
</gene>
<feature type="binding site" evidence="10">
    <location>
        <position position="66"/>
    </location>
    <ligand>
        <name>a divalent metal cation</name>
        <dbReference type="ChEBI" id="CHEBI:60240"/>
    </ligand>
</feature>
<dbReference type="NCBIfam" id="TIGR01163">
    <property type="entry name" value="rpe"/>
    <property type="match status" value="1"/>
</dbReference>
<comment type="cofactor">
    <cofactor evidence="4">
        <name>Zn(2+)</name>
        <dbReference type="ChEBI" id="CHEBI:29105"/>
    </cofactor>
</comment>
<keyword evidence="9 10" id="KW-0413">Isomerase</keyword>
<comment type="catalytic activity">
    <reaction evidence="1 10 11">
        <text>D-ribulose 5-phosphate = D-xylulose 5-phosphate</text>
        <dbReference type="Rhea" id="RHEA:13677"/>
        <dbReference type="ChEBI" id="CHEBI:57737"/>
        <dbReference type="ChEBI" id="CHEBI:58121"/>
        <dbReference type="EC" id="5.1.3.1"/>
    </reaction>
</comment>
<dbReference type="PROSITE" id="PS01086">
    <property type="entry name" value="RIBUL_P_3_EPIMER_2"/>
    <property type="match status" value="1"/>
</dbReference>
<dbReference type="GO" id="GO:0004750">
    <property type="term" value="F:D-ribulose-phosphate 3-epimerase activity"/>
    <property type="evidence" value="ECO:0007669"/>
    <property type="project" value="UniProtKB-EC"/>
</dbReference>
<comment type="similarity">
    <text evidence="6 10 11">Belongs to the ribulose-phosphate 3-epimerase family.</text>
</comment>
<reference evidence="12" key="1">
    <citation type="submission" date="2022-12" db="EMBL/GenBank/DDBJ databases">
        <authorList>
            <person name="Bing R.G."/>
            <person name="Willard D.J."/>
            <person name="Manesh M.J.H."/>
            <person name="Laemthong T."/>
            <person name="Crosby J.R."/>
            <person name="Kelly R.M."/>
        </authorList>
    </citation>
    <scope>NUCLEOTIDE SEQUENCE</scope>
    <source>
        <strain evidence="12">DSM 8990</strain>
    </source>
</reference>
<dbReference type="PIRSF" id="PIRSF001461">
    <property type="entry name" value="RPE"/>
    <property type="match status" value="1"/>
</dbReference>
<evidence type="ECO:0000313" key="13">
    <source>
        <dbReference type="Proteomes" id="UP001164909"/>
    </source>
</evidence>
<dbReference type="EMBL" id="CP113865">
    <property type="protein sequence ID" value="WAM34779.1"/>
    <property type="molecule type" value="Genomic_DNA"/>
</dbReference>
<evidence type="ECO:0000256" key="3">
    <source>
        <dbReference type="ARBA" id="ARBA00001941"/>
    </source>
</evidence>
<evidence type="ECO:0000256" key="11">
    <source>
        <dbReference type="PIRNR" id="PIRNR001461"/>
    </source>
</evidence>
<dbReference type="CDD" id="cd00429">
    <property type="entry name" value="RPE"/>
    <property type="match status" value="1"/>
</dbReference>
<feature type="active site" description="Proton donor" evidence="10">
    <location>
        <position position="175"/>
    </location>
</feature>
<comment type="cofactor">
    <cofactor evidence="3">
        <name>Co(2+)</name>
        <dbReference type="ChEBI" id="CHEBI:48828"/>
    </cofactor>
</comment>
<keyword evidence="8 10" id="KW-0479">Metal-binding</keyword>
<evidence type="ECO:0000313" key="12">
    <source>
        <dbReference type="EMBL" id="WAM34779.1"/>
    </source>
</evidence>
<comment type="function">
    <text evidence="10">Catalyzes the reversible epimerization of D-ribulose 5-phosphate to D-xylulose 5-phosphate.</text>
</comment>
<evidence type="ECO:0000256" key="10">
    <source>
        <dbReference type="HAMAP-Rule" id="MF_02227"/>
    </source>
</evidence>
<name>A0ABY7BSW2_9FIRM</name>
<comment type="cofactor">
    <cofactor evidence="10">
        <name>a divalent metal cation</name>
        <dbReference type="ChEBI" id="CHEBI:60240"/>
    </cofactor>
    <text evidence="10">Binds 1 divalent metal cation per subunit.</text>
</comment>
<sequence length="222" mass="24544">MAVKIAPSILSADFSDLKNEVKKLEESGADLVHIDVMDGNFVENITIGAPVIKALRKHTNLFFDVHLMILNPERHIEKFVKSGADNITVHAETTYHLDALINKIKSFGKKASVAINPATPVCLIENVLGMVDMVLVMTVNPGYGGQKFIDYTLEKIRNLSELRERKGYRFEIEVDGGINEQTVVECVKAGASVIIAGSYVFDSVDVKEAIKKLKKSVEKLNE</sequence>
<feature type="active site" description="Proton acceptor" evidence="10">
    <location>
        <position position="35"/>
    </location>
</feature>
<protein>
    <recommendedName>
        <fullName evidence="7 10">Ribulose-phosphate 3-epimerase</fullName>
        <ecNumber evidence="7 10">5.1.3.1</ecNumber>
    </recommendedName>
</protein>
<evidence type="ECO:0000256" key="1">
    <source>
        <dbReference type="ARBA" id="ARBA00001782"/>
    </source>
</evidence>
<dbReference type="PROSITE" id="PS01085">
    <property type="entry name" value="RIBUL_P_3_EPIMER_1"/>
    <property type="match status" value="1"/>
</dbReference>
<evidence type="ECO:0000256" key="8">
    <source>
        <dbReference type="ARBA" id="ARBA00022723"/>
    </source>
</evidence>
<evidence type="ECO:0000256" key="4">
    <source>
        <dbReference type="ARBA" id="ARBA00001947"/>
    </source>
</evidence>
<comment type="cofactor">
    <cofactor evidence="2">
        <name>Mn(2+)</name>
        <dbReference type="ChEBI" id="CHEBI:29035"/>
    </cofactor>
</comment>